<evidence type="ECO:0000313" key="3">
    <source>
        <dbReference type="Proteomes" id="UP000270034"/>
    </source>
</evidence>
<feature type="transmembrane region" description="Helical" evidence="1">
    <location>
        <begin position="22"/>
        <end position="44"/>
    </location>
</feature>
<sequence length="45" mass="4969">MPPIAKLIVSGMTSLLKSFCPIYYTPTPIFKGIFYFGISSLLLAK</sequence>
<protein>
    <submittedName>
        <fullName evidence="2">Type VII secretion protein EsaA</fullName>
    </submittedName>
</protein>
<proteinExistence type="predicted"/>
<keyword evidence="1" id="KW-0472">Membrane</keyword>
<accession>A0A2Z5ZE59</accession>
<reference evidence="2 3" key="1">
    <citation type="submission" date="2018-02" db="EMBL/GenBank/DDBJ databases">
        <title>Acetobacter orientalis genome.</title>
        <authorList>
            <person name="Nakashima N."/>
            <person name="Tamura T."/>
        </authorList>
    </citation>
    <scope>NUCLEOTIDE SEQUENCE [LARGE SCALE GENOMIC DNA]</scope>
    <source>
        <strain evidence="2 3">FAN1</strain>
    </source>
</reference>
<organism evidence="2 3">
    <name type="scientific">Acetobacter orientalis</name>
    <dbReference type="NCBI Taxonomy" id="146474"/>
    <lineage>
        <taxon>Bacteria</taxon>
        <taxon>Pseudomonadati</taxon>
        <taxon>Pseudomonadota</taxon>
        <taxon>Alphaproteobacteria</taxon>
        <taxon>Acetobacterales</taxon>
        <taxon>Acetobacteraceae</taxon>
        <taxon>Acetobacter</taxon>
    </lineage>
</organism>
<gene>
    <name evidence="2" type="ORF">AcetOrient_orf00927</name>
</gene>
<evidence type="ECO:0000256" key="1">
    <source>
        <dbReference type="SAM" id="Phobius"/>
    </source>
</evidence>
<evidence type="ECO:0000313" key="2">
    <source>
        <dbReference type="EMBL" id="BBC78992.1"/>
    </source>
</evidence>
<dbReference type="AlphaFoldDB" id="A0A2Z5ZE59"/>
<keyword evidence="1" id="KW-0812">Transmembrane</keyword>
<keyword evidence="1" id="KW-1133">Transmembrane helix</keyword>
<dbReference type="EMBL" id="AP018515">
    <property type="protein sequence ID" value="BBC78992.1"/>
    <property type="molecule type" value="Genomic_DNA"/>
</dbReference>
<dbReference type="KEGG" id="aot:AcetOri_orf00927"/>
<dbReference type="Proteomes" id="UP000270034">
    <property type="component" value="Chromosome"/>
</dbReference>
<name>A0A2Z5ZE59_9PROT</name>